<feature type="transmembrane region" description="Helical" evidence="1">
    <location>
        <begin position="67"/>
        <end position="86"/>
    </location>
</feature>
<keyword evidence="3" id="KW-1185">Reference proteome</keyword>
<feature type="transmembrane region" description="Helical" evidence="1">
    <location>
        <begin position="127"/>
        <end position="144"/>
    </location>
</feature>
<protein>
    <submittedName>
        <fullName evidence="2">DUF1275 domain-containing protein</fullName>
    </submittedName>
</protein>
<evidence type="ECO:0000313" key="3">
    <source>
        <dbReference type="Proteomes" id="UP000627781"/>
    </source>
</evidence>
<keyword evidence="1" id="KW-1133">Transmembrane helix</keyword>
<reference evidence="2 3" key="1">
    <citation type="submission" date="2020-08" db="EMBL/GenBank/DDBJ databases">
        <title>A Genomic Blueprint of the Chicken Gut Microbiome.</title>
        <authorList>
            <person name="Gilroy R."/>
            <person name="Ravi A."/>
            <person name="Getino M."/>
            <person name="Pursley I."/>
            <person name="Horton D.L."/>
            <person name="Alikhan N.-F."/>
            <person name="Baker D."/>
            <person name="Gharbi K."/>
            <person name="Hall N."/>
            <person name="Watson M."/>
            <person name="Adriaenssens E.M."/>
            <person name="Foster-Nyarko E."/>
            <person name="Jarju S."/>
            <person name="Secka A."/>
            <person name="Antonio M."/>
            <person name="Oren A."/>
            <person name="Chaudhuri R."/>
            <person name="La Ragione R.M."/>
            <person name="Hildebrand F."/>
            <person name="Pallen M.J."/>
        </authorList>
    </citation>
    <scope>NUCLEOTIDE SEQUENCE [LARGE SCALE GENOMIC DNA]</scope>
    <source>
        <strain evidence="2 3">Sa3CVN1</strain>
    </source>
</reference>
<evidence type="ECO:0000313" key="2">
    <source>
        <dbReference type="EMBL" id="MBD7911847.1"/>
    </source>
</evidence>
<keyword evidence="1" id="KW-0472">Membrane</keyword>
<sequence>MAKKDNYNNKKIKIHTVTSQSLRLGILLALVGGFLDSYTFITRNGVFANAQTGNIVMVGVEASQGNWGQAVLHIPPIIAFILGVVVVEKIKGISLPRGIQDTERSILVLEILTLFLVGFIPTSVPDIIITVIISFVASLQVQSFRKLVGSPYNTAMCTGNLRTASQTAYEALKSRDRKAAIKAIRYSIIIGSFLIGAIVGGVVTLRVGVKGVWGADIILVLAFILFNFDDYRLKTGTMVARTSD</sequence>
<comment type="caution">
    <text evidence="2">The sequence shown here is derived from an EMBL/GenBank/DDBJ whole genome shotgun (WGS) entry which is preliminary data.</text>
</comment>
<name>A0ABR8PUJ0_9CLOT</name>
<feature type="transmembrane region" description="Helical" evidence="1">
    <location>
        <begin position="183"/>
        <end position="205"/>
    </location>
</feature>
<dbReference type="EMBL" id="JACSRA010000015">
    <property type="protein sequence ID" value="MBD7911847.1"/>
    <property type="molecule type" value="Genomic_DNA"/>
</dbReference>
<evidence type="ECO:0000256" key="1">
    <source>
        <dbReference type="SAM" id="Phobius"/>
    </source>
</evidence>
<dbReference type="InterPro" id="IPR010699">
    <property type="entry name" value="DUF1275"/>
</dbReference>
<organism evidence="2 3">
    <name type="scientific">Clostridium cibarium</name>
    <dbReference type="NCBI Taxonomy" id="2762247"/>
    <lineage>
        <taxon>Bacteria</taxon>
        <taxon>Bacillati</taxon>
        <taxon>Bacillota</taxon>
        <taxon>Clostridia</taxon>
        <taxon>Eubacteriales</taxon>
        <taxon>Clostridiaceae</taxon>
        <taxon>Clostridium</taxon>
    </lineage>
</organism>
<dbReference type="PANTHER" id="PTHR37314">
    <property type="entry name" value="SLR0142 PROTEIN"/>
    <property type="match status" value="1"/>
</dbReference>
<dbReference type="PANTHER" id="PTHR37314:SF4">
    <property type="entry name" value="UPF0700 TRANSMEMBRANE PROTEIN YOAK"/>
    <property type="match status" value="1"/>
</dbReference>
<feature type="transmembrane region" description="Helical" evidence="1">
    <location>
        <begin position="106"/>
        <end position="121"/>
    </location>
</feature>
<gene>
    <name evidence="2" type="ORF">H9661_10795</name>
</gene>
<accession>A0ABR8PUJ0</accession>
<feature type="transmembrane region" description="Helical" evidence="1">
    <location>
        <begin position="211"/>
        <end position="228"/>
    </location>
</feature>
<dbReference type="RefSeq" id="WP_143315883.1">
    <property type="nucleotide sequence ID" value="NZ_JACSRA010000015.1"/>
</dbReference>
<keyword evidence="1" id="KW-0812">Transmembrane</keyword>
<dbReference type="Proteomes" id="UP000627781">
    <property type="component" value="Unassembled WGS sequence"/>
</dbReference>
<feature type="transmembrane region" description="Helical" evidence="1">
    <location>
        <begin position="21"/>
        <end position="41"/>
    </location>
</feature>
<dbReference type="Pfam" id="PF06912">
    <property type="entry name" value="DUF1275"/>
    <property type="match status" value="1"/>
</dbReference>
<proteinExistence type="predicted"/>